<dbReference type="EMBL" id="CP078145">
    <property type="protein sequence ID" value="QXN90255.1"/>
    <property type="molecule type" value="Genomic_DNA"/>
</dbReference>
<gene>
    <name evidence="6" type="ORF">KV110_33315</name>
</gene>
<reference evidence="6 7" key="1">
    <citation type="submission" date="2021-07" db="EMBL/GenBank/DDBJ databases">
        <title>Whole Genome Sequence of Nocardia Iowensis.</title>
        <authorList>
            <person name="Lamm A."/>
            <person name="Collins-Fairclough A.M."/>
            <person name="Bunk B."/>
            <person name="Sproer C."/>
        </authorList>
    </citation>
    <scope>NUCLEOTIDE SEQUENCE [LARGE SCALE GENOMIC DNA]</scope>
    <source>
        <strain evidence="6 7">NRRL 5646</strain>
    </source>
</reference>
<dbReference type="PANTHER" id="PTHR42978">
    <property type="entry name" value="QUORUM-QUENCHING LACTONASE YTNP-RELATED-RELATED"/>
    <property type="match status" value="1"/>
</dbReference>
<dbReference type="SMART" id="SM00849">
    <property type="entry name" value="Lactamase_B"/>
    <property type="match status" value="1"/>
</dbReference>
<dbReference type="InterPro" id="IPR001279">
    <property type="entry name" value="Metallo-B-lactamas"/>
</dbReference>
<keyword evidence="3" id="KW-0378">Hydrolase</keyword>
<sequence>MPETPCPTHDDTERLRQPPRLRTIRFGCFRLTYIPDGHVGLKPRGWLPDTTDHDWTANAEYLDANGNLVAGLGGLLVQRGRRALLIDTGAGPIILPDNPANPMTGAMISGRLLDNLARVDGLGRIDSIAITHLHFDHLGWTLCSAPGNDRPPFHGARIHIGEYEWNWWRSLTPAMIATFPGWAKGSVLNRQVLDTIAGQVHPITHGARIFPGVHAMMIPGHSTGHTAYVIRSRGRRMIVFGDALHSPVQVAHPDWVSGSDYDQHEAVFHRRRLVDRLADSGDLAFGIHFADVPFGRVRRDDTGRTCWVSYD</sequence>
<name>A0ABX8RPC2_NOCIO</name>
<evidence type="ECO:0000256" key="3">
    <source>
        <dbReference type="ARBA" id="ARBA00022801"/>
    </source>
</evidence>
<evidence type="ECO:0000313" key="6">
    <source>
        <dbReference type="EMBL" id="QXN90255.1"/>
    </source>
</evidence>
<keyword evidence="2" id="KW-0479">Metal-binding</keyword>
<proteinExistence type="inferred from homology"/>
<evidence type="ECO:0000256" key="2">
    <source>
        <dbReference type="ARBA" id="ARBA00022723"/>
    </source>
</evidence>
<accession>A0ABX8RPC2</accession>
<evidence type="ECO:0000256" key="4">
    <source>
        <dbReference type="ARBA" id="ARBA00022833"/>
    </source>
</evidence>
<dbReference type="Proteomes" id="UP000694257">
    <property type="component" value="Chromosome"/>
</dbReference>
<dbReference type="PANTHER" id="PTHR42978:SF6">
    <property type="entry name" value="QUORUM-QUENCHING LACTONASE YTNP-RELATED"/>
    <property type="match status" value="1"/>
</dbReference>
<evidence type="ECO:0000313" key="7">
    <source>
        <dbReference type="Proteomes" id="UP000694257"/>
    </source>
</evidence>
<organism evidence="6 7">
    <name type="scientific">Nocardia iowensis</name>
    <dbReference type="NCBI Taxonomy" id="204891"/>
    <lineage>
        <taxon>Bacteria</taxon>
        <taxon>Bacillati</taxon>
        <taxon>Actinomycetota</taxon>
        <taxon>Actinomycetes</taxon>
        <taxon>Mycobacteriales</taxon>
        <taxon>Nocardiaceae</taxon>
        <taxon>Nocardia</taxon>
    </lineage>
</organism>
<protein>
    <submittedName>
        <fullName evidence="6">MBL fold metallo-hydrolase</fullName>
    </submittedName>
</protein>
<feature type="domain" description="Metallo-beta-lactamase" evidence="5">
    <location>
        <begin position="71"/>
        <end position="288"/>
    </location>
</feature>
<dbReference type="InterPro" id="IPR051013">
    <property type="entry name" value="MBL_superfamily_lactonases"/>
</dbReference>
<keyword evidence="7" id="KW-1185">Reference proteome</keyword>
<evidence type="ECO:0000256" key="1">
    <source>
        <dbReference type="ARBA" id="ARBA00007749"/>
    </source>
</evidence>
<keyword evidence="4" id="KW-0862">Zinc</keyword>
<dbReference type="RefSeq" id="WP_218471127.1">
    <property type="nucleotide sequence ID" value="NZ_BAABJN010000006.1"/>
</dbReference>
<comment type="similarity">
    <text evidence="1">Belongs to the metallo-beta-lactamase superfamily.</text>
</comment>
<dbReference type="Pfam" id="PF00753">
    <property type="entry name" value="Lactamase_B"/>
    <property type="match status" value="1"/>
</dbReference>
<evidence type="ECO:0000259" key="5">
    <source>
        <dbReference type="SMART" id="SM00849"/>
    </source>
</evidence>